<keyword evidence="1" id="KW-0732">Signal</keyword>
<name>A0A8H7KHR1_AGABI</name>
<comment type="caution">
    <text evidence="2">The sequence shown here is derived from an EMBL/GenBank/DDBJ whole genome shotgun (WGS) entry which is preliminary data.</text>
</comment>
<evidence type="ECO:0008006" key="4">
    <source>
        <dbReference type="Google" id="ProtNLM"/>
    </source>
</evidence>
<evidence type="ECO:0000313" key="2">
    <source>
        <dbReference type="EMBL" id="KAF7776505.1"/>
    </source>
</evidence>
<dbReference type="AlphaFoldDB" id="A0A8H7KHR1"/>
<organism evidence="2 3">
    <name type="scientific">Agaricus bisporus var. burnettii</name>
    <dbReference type="NCBI Taxonomy" id="192524"/>
    <lineage>
        <taxon>Eukaryota</taxon>
        <taxon>Fungi</taxon>
        <taxon>Dikarya</taxon>
        <taxon>Basidiomycota</taxon>
        <taxon>Agaricomycotina</taxon>
        <taxon>Agaricomycetes</taxon>
        <taxon>Agaricomycetidae</taxon>
        <taxon>Agaricales</taxon>
        <taxon>Agaricineae</taxon>
        <taxon>Agaricaceae</taxon>
        <taxon>Agaricus</taxon>
    </lineage>
</organism>
<protein>
    <recommendedName>
        <fullName evidence="4">Fungal calcium binding protein domain-containing protein</fullName>
    </recommendedName>
</protein>
<evidence type="ECO:0000313" key="3">
    <source>
        <dbReference type="Proteomes" id="UP000629468"/>
    </source>
</evidence>
<sequence>MKLTLAPIFPLFFAVSAFGNPVATDNAIDELDPRQLNCDIAQCLQTIFTQTAGIIQPCGAALQSLEKVGEDILTGEFPPNQADLNSLASNTIKCVLQSVTAGFAIPGACLSCVI</sequence>
<proteinExistence type="predicted"/>
<dbReference type="Proteomes" id="UP000629468">
    <property type="component" value="Unassembled WGS sequence"/>
</dbReference>
<gene>
    <name evidence="2" type="ORF">Agabi119p4_4898</name>
</gene>
<feature type="signal peptide" evidence="1">
    <location>
        <begin position="1"/>
        <end position="19"/>
    </location>
</feature>
<reference evidence="2 3" key="1">
    <citation type="journal article" name="Sci. Rep.">
        <title>Telomere-to-telomere assembled and centromere annotated genomes of the two main subspecies of the button mushroom Agaricus bisporus reveal especially polymorphic chromosome ends.</title>
        <authorList>
            <person name="Sonnenberg A.S.M."/>
            <person name="Sedaghat-Telgerd N."/>
            <person name="Lavrijssen B."/>
            <person name="Ohm R.A."/>
            <person name="Hendrickx P.M."/>
            <person name="Scholtmeijer K."/>
            <person name="Baars J.J.P."/>
            <person name="van Peer A."/>
        </authorList>
    </citation>
    <scope>NUCLEOTIDE SEQUENCE [LARGE SCALE GENOMIC DNA]</scope>
    <source>
        <strain evidence="2 3">H119_p4</strain>
    </source>
</reference>
<feature type="chain" id="PRO_5034218412" description="Fungal calcium binding protein domain-containing protein" evidence="1">
    <location>
        <begin position="20"/>
        <end position="114"/>
    </location>
</feature>
<accession>A0A8H7KHR1</accession>
<evidence type="ECO:0000256" key="1">
    <source>
        <dbReference type="SAM" id="SignalP"/>
    </source>
</evidence>
<dbReference type="EMBL" id="JABXXO010000006">
    <property type="protein sequence ID" value="KAF7776505.1"/>
    <property type="molecule type" value="Genomic_DNA"/>
</dbReference>